<comment type="caution">
    <text evidence="2">The sequence shown here is derived from an EMBL/GenBank/DDBJ whole genome shotgun (WGS) entry which is preliminary data.</text>
</comment>
<dbReference type="NCBIfam" id="TIGR03930">
    <property type="entry name" value="WXG100_ESAT6"/>
    <property type="match status" value="1"/>
</dbReference>
<dbReference type="InterPro" id="IPR036689">
    <property type="entry name" value="ESAT-6-like_sf"/>
</dbReference>
<evidence type="ECO:0000313" key="2">
    <source>
        <dbReference type="EMBL" id="GFP74243.1"/>
    </source>
</evidence>
<accession>A0A6V8SH85</accession>
<dbReference type="Gene3D" id="1.10.287.1060">
    <property type="entry name" value="ESAT-6-like"/>
    <property type="match status" value="1"/>
</dbReference>
<keyword evidence="3" id="KW-1185">Reference proteome</keyword>
<organism evidence="2 3">
    <name type="scientific">Clostridium fungisolvens</name>
    <dbReference type="NCBI Taxonomy" id="1604897"/>
    <lineage>
        <taxon>Bacteria</taxon>
        <taxon>Bacillati</taxon>
        <taxon>Bacillota</taxon>
        <taxon>Clostridia</taxon>
        <taxon>Eubacteriales</taxon>
        <taxon>Clostridiaceae</taxon>
        <taxon>Clostridium</taxon>
    </lineage>
</organism>
<proteinExistence type="inferred from homology"/>
<comment type="similarity">
    <text evidence="1">Belongs to the WXG100 family.</text>
</comment>
<dbReference type="InterPro" id="IPR010310">
    <property type="entry name" value="T7SS_ESAT-6-like"/>
</dbReference>
<reference evidence="2 3" key="1">
    <citation type="submission" date="2020-07" db="EMBL/GenBank/DDBJ databases">
        <title>A new beta-1,3-glucan-decomposing anaerobic bacterium isolated from anoxic soil subjected to biological soil disinfestation.</title>
        <authorList>
            <person name="Ueki A."/>
            <person name="Tonouchi A."/>
        </authorList>
    </citation>
    <scope>NUCLEOTIDE SEQUENCE [LARGE SCALE GENOMIC DNA]</scope>
    <source>
        <strain evidence="2 3">TW1</strain>
    </source>
</reference>
<dbReference type="RefSeq" id="WP_183275809.1">
    <property type="nucleotide sequence ID" value="NZ_BLZR01000001.1"/>
</dbReference>
<sequence>MASIRVTPETLNGEGNDLIGYAGDLSDILKTIDSKVHEIIDGWDGLAQDAYFEMYTTMKQSLDKFPELVDTIGKATVSAAEAFAGVDEQLQSGFKGAQ</sequence>
<dbReference type="AlphaFoldDB" id="A0A6V8SH85"/>
<dbReference type="Pfam" id="PF06013">
    <property type="entry name" value="WXG100"/>
    <property type="match status" value="1"/>
</dbReference>
<evidence type="ECO:0000313" key="3">
    <source>
        <dbReference type="Proteomes" id="UP000580568"/>
    </source>
</evidence>
<gene>
    <name evidence="2" type="ORF">bsdtw1_00288</name>
</gene>
<evidence type="ECO:0000256" key="1">
    <source>
        <dbReference type="RuleBase" id="RU362001"/>
    </source>
</evidence>
<dbReference type="SUPFAM" id="SSF140453">
    <property type="entry name" value="EsxAB dimer-like"/>
    <property type="match status" value="1"/>
</dbReference>
<protein>
    <recommendedName>
        <fullName evidence="1">ESAT-6-like protein</fullName>
    </recommendedName>
</protein>
<dbReference type="EMBL" id="BLZR01000001">
    <property type="protein sequence ID" value="GFP74243.1"/>
    <property type="molecule type" value="Genomic_DNA"/>
</dbReference>
<dbReference type="Proteomes" id="UP000580568">
    <property type="component" value="Unassembled WGS sequence"/>
</dbReference>
<name>A0A6V8SH85_9CLOT</name>